<dbReference type="AlphaFoldDB" id="A0A7U9XVT1"/>
<evidence type="ECO:0008006" key="3">
    <source>
        <dbReference type="Google" id="ProtNLM"/>
    </source>
</evidence>
<dbReference type="Proteomes" id="UP000620133">
    <property type="component" value="Chromosome"/>
</dbReference>
<evidence type="ECO:0000313" key="1">
    <source>
        <dbReference type="EMBL" id="BCR35662.1"/>
    </source>
</evidence>
<sequence length="111" mass="12929">MTEKEKLIEMIKNNETIKRYQAIEKVLNTNKDLNSKINKLKTIQKQLINAKEINKQESIKHFDALYNELLAEIEGYPLMSDYLALQGDINELIQHITQIIEDGVNKELNSK</sequence>
<dbReference type="InterPro" id="IPR016783">
    <property type="entry name" value="Biofilm_formation_YmcA"/>
</dbReference>
<proteinExistence type="predicted"/>
<organism evidence="1 2">
    <name type="scientific">Mariniplasma anaerobium</name>
    <dbReference type="NCBI Taxonomy" id="2735436"/>
    <lineage>
        <taxon>Bacteria</taxon>
        <taxon>Bacillati</taxon>
        <taxon>Mycoplasmatota</taxon>
        <taxon>Mollicutes</taxon>
        <taxon>Acholeplasmatales</taxon>
        <taxon>Acholeplasmataceae</taxon>
        <taxon>Mariniplasma</taxon>
    </lineage>
</organism>
<dbReference type="KEGG" id="manr:MPAN_005550"/>
<dbReference type="Pfam" id="PF06133">
    <property type="entry name" value="Com_YlbF"/>
    <property type="match status" value="1"/>
</dbReference>
<dbReference type="InterPro" id="IPR010368">
    <property type="entry name" value="Com_YlbF"/>
</dbReference>
<evidence type="ECO:0000313" key="2">
    <source>
        <dbReference type="Proteomes" id="UP000620133"/>
    </source>
</evidence>
<dbReference type="InterPro" id="IPR052767">
    <property type="entry name" value="Bact_com_dev_regulator"/>
</dbReference>
<gene>
    <name evidence="1" type="ORF">MPAN_005550</name>
</gene>
<dbReference type="PANTHER" id="PTHR38448">
    <property type="entry name" value="REGULATORY PROTEIN YLBF-RELATED"/>
    <property type="match status" value="1"/>
</dbReference>
<keyword evidence="2" id="KW-1185">Reference proteome</keyword>
<dbReference type="RefSeq" id="WP_176238505.1">
    <property type="nucleotide sequence ID" value="NZ_AP024412.1"/>
</dbReference>
<protein>
    <recommendedName>
        <fullName evidence="3">YlbF family regulator</fullName>
    </recommendedName>
</protein>
<dbReference type="PIRSF" id="PIRSF021287">
    <property type="entry name" value="Biofilm_formation_YmcA"/>
    <property type="match status" value="1"/>
</dbReference>
<name>A0A7U9XVT1_9MOLU</name>
<accession>A0A7U9XVT1</accession>
<reference evidence="1" key="1">
    <citation type="submission" date="2021-01" db="EMBL/GenBank/DDBJ databases">
        <title>Draft genome sequence of Acholeplasmataceae bacterium strain Mahy22.</title>
        <authorList>
            <person name="Watanabe M."/>
            <person name="Kojima H."/>
            <person name="Fukui M."/>
        </authorList>
    </citation>
    <scope>NUCLEOTIDE SEQUENCE</scope>
    <source>
        <strain evidence="1">Mahy22</strain>
    </source>
</reference>
<dbReference type="EMBL" id="AP024412">
    <property type="protein sequence ID" value="BCR35662.1"/>
    <property type="molecule type" value="Genomic_DNA"/>
</dbReference>
<dbReference type="InterPro" id="IPR023378">
    <property type="entry name" value="YheA/YmcA-like_dom_sf"/>
</dbReference>
<dbReference type="SUPFAM" id="SSF158622">
    <property type="entry name" value="YheA/YmcA-like"/>
    <property type="match status" value="1"/>
</dbReference>
<dbReference type="Gene3D" id="1.20.1500.10">
    <property type="entry name" value="YheA/YmcA-like"/>
    <property type="match status" value="1"/>
</dbReference>
<dbReference type="PANTHER" id="PTHR38448:SF1">
    <property type="entry name" value="YLBF FAMILY REGULATOR"/>
    <property type="match status" value="1"/>
</dbReference>